<dbReference type="NCBIfam" id="TIGR01613">
    <property type="entry name" value="primase_Cterm"/>
    <property type="match status" value="1"/>
</dbReference>
<keyword evidence="2" id="KW-0378">Hydrolase</keyword>
<dbReference type="SMART" id="SM00885">
    <property type="entry name" value="D5_N"/>
    <property type="match status" value="1"/>
</dbReference>
<dbReference type="InterPro" id="IPR051620">
    <property type="entry name" value="ORF904-like_C"/>
</dbReference>
<dbReference type="Gene3D" id="3.40.50.300">
    <property type="entry name" value="P-loop containing nucleotide triphosphate hydrolases"/>
    <property type="match status" value="1"/>
</dbReference>
<dbReference type="InterPro" id="IPR014818">
    <property type="entry name" value="Phage/plasmid_primase_P4_C"/>
</dbReference>
<evidence type="ECO:0000256" key="2">
    <source>
        <dbReference type="ARBA" id="ARBA00022801"/>
    </source>
</evidence>
<dbReference type="PANTHER" id="PTHR35372">
    <property type="entry name" value="ATP BINDING PROTEIN-RELATED"/>
    <property type="match status" value="1"/>
</dbReference>
<dbReference type="InterPro" id="IPR014015">
    <property type="entry name" value="Helicase_SF3_DNA-vir"/>
</dbReference>
<accession>A0A857L3H9</accession>
<sequence length="720" mass="79873">MTKSITEPAADAEAGEDWTARLAARRERELWGGGAWAERVEKYREAIGAGFNAALDLDASDCEYARPVAELAAEVAREYLSADRLPTLRKVAERNPVVVARGLFGRINDAIAAQNMLIKDEVLAGHKRQPLAALGLPEVAALVLALHDVVVLRDPDGTSSSELLAFYDPATGLYDVDEEHLRQVARGYRGDLSDKAWPDVRACLRDWAPRRDRVAHPDLIAVANGILDYRTGELSPFSPEHIFTSKTATPFNPDAQNPVIHNDDDGTDWDVESWMESLSDDPEVVDLLWKAIGAVIRPNVAWDKSLWFFSERGNNGKGTLLSLMRNVLGAGNWIDLPLATAGERFGLSELLSAGLPQAILTDENPVGSFVDNAAGIKSIITGDAVRVERKNRDGVTIRYRGVMVQCLNDSPRVKDRSPSFLRRLCLVSFEKCFTGAERKYIKNDYLRRPEVLEYVLKRVLDHALTPAHYELPEPDAVKCALAEFRESNDPVLEWWNDNKLIFQWDLLPFTFLHEFYVAWMGRRYANGKPLGYKAFCRELRQLVAADPTSQWYCDDHTAPIRPAQRMVDPEPLIVEYSLVNWGDTSTKPGDKNYRTRRATIPGDMFKANYRGLLRRDDPDAVSTEFTDPFADAGDRSGTAEVSSAGASDPVDPPVDQASMGPAVVGGLVATGERPTPAPAKSTRVRRSSTRSAIPKLDPDLFKPDYQFINNPYAPDAGDPA</sequence>
<dbReference type="InterPro" id="IPR045455">
    <property type="entry name" value="NrS-1_pol-like_helicase"/>
</dbReference>
<dbReference type="SUPFAM" id="SSF52540">
    <property type="entry name" value="P-loop containing nucleoside triphosphate hydrolases"/>
    <property type="match status" value="1"/>
</dbReference>
<name>A0A857L3H9_9ACTN</name>
<evidence type="ECO:0000256" key="1">
    <source>
        <dbReference type="ARBA" id="ARBA00022741"/>
    </source>
</evidence>
<dbReference type="PANTHER" id="PTHR35372:SF2">
    <property type="entry name" value="SF3 HELICASE DOMAIN-CONTAINING PROTEIN"/>
    <property type="match status" value="1"/>
</dbReference>
<keyword evidence="3" id="KW-0067">ATP-binding</keyword>
<evidence type="ECO:0000313" key="4">
    <source>
        <dbReference type="EMBL" id="QHN41754.1"/>
    </source>
</evidence>
<dbReference type="EMBL" id="CP045810">
    <property type="protein sequence ID" value="QHN41754.1"/>
    <property type="molecule type" value="Genomic_DNA"/>
</dbReference>
<organism evidence="4">
    <name type="scientific">Gordonia amarae</name>
    <dbReference type="NCBI Taxonomy" id="36821"/>
    <lineage>
        <taxon>Bacteria</taxon>
        <taxon>Bacillati</taxon>
        <taxon>Actinomycetota</taxon>
        <taxon>Actinomycetes</taxon>
        <taxon>Mycobacteriales</taxon>
        <taxon>Gordoniaceae</taxon>
        <taxon>Gordonia</taxon>
    </lineage>
</organism>
<dbReference type="GO" id="GO:0005524">
    <property type="term" value="F:ATP binding"/>
    <property type="evidence" value="ECO:0007669"/>
    <property type="project" value="UniProtKB-KW"/>
</dbReference>
<proteinExistence type="predicted"/>
<dbReference type="InterPro" id="IPR027417">
    <property type="entry name" value="P-loop_NTPase"/>
</dbReference>
<dbReference type="Pfam" id="PF08706">
    <property type="entry name" value="D5_N"/>
    <property type="match status" value="1"/>
</dbReference>
<protein>
    <submittedName>
        <fullName evidence="4">DNA primase</fullName>
    </submittedName>
</protein>
<dbReference type="Pfam" id="PF19263">
    <property type="entry name" value="DUF5906"/>
    <property type="match status" value="1"/>
</dbReference>
<evidence type="ECO:0000256" key="3">
    <source>
        <dbReference type="ARBA" id="ARBA00022840"/>
    </source>
</evidence>
<dbReference type="GO" id="GO:0016787">
    <property type="term" value="F:hydrolase activity"/>
    <property type="evidence" value="ECO:0007669"/>
    <property type="project" value="UniProtKB-KW"/>
</dbReference>
<dbReference type="InterPro" id="IPR006500">
    <property type="entry name" value="Helicase_put_C_phage/plasmid"/>
</dbReference>
<dbReference type="RefSeq" id="WP_005185228.1">
    <property type="nucleotide sequence ID" value="NZ_CP045804.1"/>
</dbReference>
<gene>
    <name evidence="4" type="ORF">GII30_02620</name>
</gene>
<dbReference type="AlphaFoldDB" id="A0A857L3H9"/>
<keyword evidence="1" id="KW-0547">Nucleotide-binding</keyword>
<dbReference type="PROSITE" id="PS51206">
    <property type="entry name" value="SF3_HELICASE_1"/>
    <property type="match status" value="1"/>
</dbReference>
<reference evidence="4" key="1">
    <citation type="journal article" date="2021" name="Nat. Microbiol.">
        <title>Cocultivation of an ultrasmall environmental parasitic bacterium with lytic ability against bacteria associated with wastewater foams.</title>
        <authorList>
            <person name="Batinovic S."/>
            <person name="Rose J.J.A."/>
            <person name="Ratcliffe J."/>
            <person name="Seviour R.J."/>
            <person name="Petrovski S."/>
        </authorList>
    </citation>
    <scope>NUCLEOTIDE SEQUENCE</scope>
    <source>
        <strain evidence="4">CON44</strain>
    </source>
</reference>